<dbReference type="PANTHER" id="PTHR43047">
    <property type="entry name" value="TWO-COMPONENT HISTIDINE PROTEIN KINASE"/>
    <property type="match status" value="1"/>
</dbReference>
<keyword evidence="9" id="KW-0418">Kinase</keyword>
<dbReference type="InterPro" id="IPR036097">
    <property type="entry name" value="HisK_dim/P_sf"/>
</dbReference>
<dbReference type="SMART" id="SM00448">
    <property type="entry name" value="REC"/>
    <property type="match status" value="1"/>
</dbReference>
<dbReference type="Gene3D" id="3.40.50.2300">
    <property type="match status" value="1"/>
</dbReference>
<gene>
    <name evidence="19" type="ORF">ACFSR1_11340</name>
</gene>
<dbReference type="SUPFAM" id="SSF47226">
    <property type="entry name" value="Histidine-containing phosphotransfer domain, HPT domain"/>
    <property type="match status" value="1"/>
</dbReference>
<feature type="modified residue" description="4-aspartylphosphate" evidence="14">
    <location>
        <position position="618"/>
    </location>
</feature>
<dbReference type="Gene3D" id="3.30.565.10">
    <property type="entry name" value="Histidine kinase-like ATPase, C-terminal domain"/>
    <property type="match status" value="1"/>
</dbReference>
<feature type="modified residue" description="Phosphohistidine" evidence="13">
    <location>
        <position position="757"/>
    </location>
</feature>
<dbReference type="InterPro" id="IPR003594">
    <property type="entry name" value="HATPase_dom"/>
</dbReference>
<dbReference type="SUPFAM" id="SSF47384">
    <property type="entry name" value="Homodimeric domain of signal transducing histidine kinase"/>
    <property type="match status" value="1"/>
</dbReference>
<comment type="subcellular location">
    <subcellularLocation>
        <location evidence="2">Cell inner membrane</location>
        <topology evidence="2">Multi-pass membrane protein</topology>
    </subcellularLocation>
</comment>
<dbReference type="InterPro" id="IPR004358">
    <property type="entry name" value="Sig_transdc_His_kin-like_C"/>
</dbReference>
<keyword evidence="10 19" id="KW-0067">ATP-binding</keyword>
<keyword evidence="4" id="KW-1003">Cell membrane</keyword>
<dbReference type="InterPro" id="IPR036890">
    <property type="entry name" value="HATPase_C_sf"/>
</dbReference>
<dbReference type="SMART" id="SM00387">
    <property type="entry name" value="HATPase_c"/>
    <property type="match status" value="1"/>
</dbReference>
<dbReference type="CDD" id="cd16922">
    <property type="entry name" value="HATPase_EvgS-ArcB-TorS-like"/>
    <property type="match status" value="1"/>
</dbReference>
<dbReference type="EMBL" id="JBHULE010000019">
    <property type="protein sequence ID" value="MFD2563261.1"/>
    <property type="molecule type" value="Genomic_DNA"/>
</dbReference>
<comment type="caution">
    <text evidence="19">The sequence shown here is derived from an EMBL/GenBank/DDBJ whole genome shotgun (WGS) entry which is preliminary data.</text>
</comment>
<keyword evidence="10 19" id="KW-0547">Nucleotide-binding</keyword>
<name>A0ABW5LGE9_9FLAO</name>
<dbReference type="CDD" id="cd17546">
    <property type="entry name" value="REC_hyHK_CKI1_RcsC-like"/>
    <property type="match status" value="1"/>
</dbReference>
<keyword evidence="5" id="KW-0997">Cell inner membrane</keyword>
<dbReference type="PROSITE" id="PS50109">
    <property type="entry name" value="HIS_KIN"/>
    <property type="match status" value="1"/>
</dbReference>
<dbReference type="PROSITE" id="PS50110">
    <property type="entry name" value="RESPONSE_REGULATORY"/>
    <property type="match status" value="1"/>
</dbReference>
<keyword evidence="6 14" id="KW-0597">Phosphoprotein</keyword>
<keyword evidence="8 15" id="KW-0812">Transmembrane</keyword>
<evidence type="ECO:0000256" key="14">
    <source>
        <dbReference type="PROSITE-ProRule" id="PRU00169"/>
    </source>
</evidence>
<feature type="domain" description="Response regulatory" evidence="17">
    <location>
        <begin position="569"/>
        <end position="684"/>
    </location>
</feature>
<feature type="domain" description="Histidine kinase" evidence="16">
    <location>
        <begin position="326"/>
        <end position="547"/>
    </location>
</feature>
<dbReference type="SUPFAM" id="SSF52172">
    <property type="entry name" value="CheY-like"/>
    <property type="match status" value="1"/>
</dbReference>
<dbReference type="Proteomes" id="UP001597319">
    <property type="component" value="Unassembled WGS sequence"/>
</dbReference>
<dbReference type="InterPro" id="IPR011006">
    <property type="entry name" value="CheY-like_superfamily"/>
</dbReference>
<evidence type="ECO:0000256" key="4">
    <source>
        <dbReference type="ARBA" id="ARBA00022475"/>
    </source>
</evidence>
<keyword evidence="20" id="KW-1185">Reference proteome</keyword>
<dbReference type="Gene3D" id="1.10.287.130">
    <property type="match status" value="1"/>
</dbReference>
<evidence type="ECO:0000259" key="18">
    <source>
        <dbReference type="PROSITE" id="PS50894"/>
    </source>
</evidence>
<evidence type="ECO:0000256" key="12">
    <source>
        <dbReference type="ARBA" id="ARBA00023136"/>
    </source>
</evidence>
<dbReference type="InterPro" id="IPR005467">
    <property type="entry name" value="His_kinase_dom"/>
</dbReference>
<organism evidence="19 20">
    <name type="scientific">Aquimarina rubra</name>
    <dbReference type="NCBI Taxonomy" id="1920033"/>
    <lineage>
        <taxon>Bacteria</taxon>
        <taxon>Pseudomonadati</taxon>
        <taxon>Bacteroidota</taxon>
        <taxon>Flavobacteriia</taxon>
        <taxon>Flavobacteriales</taxon>
        <taxon>Flavobacteriaceae</taxon>
        <taxon>Aquimarina</taxon>
    </lineage>
</organism>
<evidence type="ECO:0000256" key="10">
    <source>
        <dbReference type="ARBA" id="ARBA00022840"/>
    </source>
</evidence>
<evidence type="ECO:0000256" key="1">
    <source>
        <dbReference type="ARBA" id="ARBA00000085"/>
    </source>
</evidence>
<accession>A0ABW5LGE9</accession>
<sequence>MKNTKRSITLKIIAGYTLAILLAIIAFWVIYRQFGNYSEITKIKNDNNEKLVLVGEAITGLYEAESLTRNIIQTSDTEKFEAYKIKIDSIITTIDQVGKMSFDKVQSNKIDSIKILIDSKNKNFEKLISIYEQRKEKGLKENVIDQLKKSSKEYGNYLDLDKRIKNIKKQNPATKRLVKKLIDWSKEDNQERLTNQTLDSVANHFYKVLIEVEEKERRYERQITARENKLLKNDQIITRQLRDLMAAIEDSERKEYVAKMERSNNILDKTANFIIIITAISLLIAIIFLFLITKDVSKSQKYRNELEAEKIYKESLLKTRESLINTVTHDLRSPLNTVIGYSDLLEKTGLNNKQKHYLDHLKKSSDYILHLVNDLLDLSKLEAGRMVIEELPFSPKKLIENTISSIIPVNDNKNLEIIINSDNELNKQYLGDPFRIKQILTNLLNNAYKFTDSGSISIDSKITQNGLAEKELVISVIDTGIGISKEQQKHIFEEFSQGDDDTEKKYGGFGLGLAITKKIIQLLNGKIKLESHPEQGSNFTFCIPIKLAKTQIYEEESEPIKIQHFTNKKVLIVDDDHSQLDLTSEVVSLISLSYDICENGLDALELLKKNQYDLILTDIQMPKMDGFELLKTIRNNTTYKDLPVIALSGRTDTTTSEYEEAGFSGSLRKPYAPQALIDLIASILKIDAVDLDYENSIPEQEKNANYSLSDLMLFAQGDSESLYAILETFCNSTIDHVKELKIAVNKQEIEQIKRLAHKMLPMFKQLKAKEIVPILDTLEHQDNYELNTKEILSLTEEGINKIEDLIDQLKVKN</sequence>
<evidence type="ECO:0000259" key="16">
    <source>
        <dbReference type="PROSITE" id="PS50109"/>
    </source>
</evidence>
<evidence type="ECO:0000256" key="7">
    <source>
        <dbReference type="ARBA" id="ARBA00022679"/>
    </source>
</evidence>
<evidence type="ECO:0000259" key="17">
    <source>
        <dbReference type="PROSITE" id="PS50110"/>
    </source>
</evidence>
<dbReference type="SMART" id="SM00388">
    <property type="entry name" value="HisKA"/>
    <property type="match status" value="1"/>
</dbReference>
<evidence type="ECO:0000256" key="6">
    <source>
        <dbReference type="ARBA" id="ARBA00022553"/>
    </source>
</evidence>
<dbReference type="SUPFAM" id="SSF55874">
    <property type="entry name" value="ATPase domain of HSP90 chaperone/DNA topoisomerase II/histidine kinase"/>
    <property type="match status" value="1"/>
</dbReference>
<evidence type="ECO:0000256" key="3">
    <source>
        <dbReference type="ARBA" id="ARBA00012438"/>
    </source>
</evidence>
<dbReference type="Pfam" id="PF02518">
    <property type="entry name" value="HATPase_c"/>
    <property type="match status" value="1"/>
</dbReference>
<dbReference type="GO" id="GO:0005524">
    <property type="term" value="F:ATP binding"/>
    <property type="evidence" value="ECO:0007669"/>
    <property type="project" value="UniProtKB-KW"/>
</dbReference>
<keyword evidence="12 15" id="KW-0472">Membrane</keyword>
<evidence type="ECO:0000256" key="11">
    <source>
        <dbReference type="ARBA" id="ARBA00022989"/>
    </source>
</evidence>
<dbReference type="Gene3D" id="1.20.120.160">
    <property type="entry name" value="HPT domain"/>
    <property type="match status" value="1"/>
</dbReference>
<feature type="domain" description="HPt" evidence="18">
    <location>
        <begin position="718"/>
        <end position="809"/>
    </location>
</feature>
<reference evidence="20" key="1">
    <citation type="journal article" date="2019" name="Int. J. Syst. Evol. Microbiol.">
        <title>The Global Catalogue of Microorganisms (GCM) 10K type strain sequencing project: providing services to taxonomists for standard genome sequencing and annotation.</title>
        <authorList>
            <consortium name="The Broad Institute Genomics Platform"/>
            <consortium name="The Broad Institute Genome Sequencing Center for Infectious Disease"/>
            <person name="Wu L."/>
            <person name="Ma J."/>
        </authorList>
    </citation>
    <scope>NUCLEOTIDE SEQUENCE [LARGE SCALE GENOMIC DNA]</scope>
    <source>
        <strain evidence="20">KCTC 52274</strain>
    </source>
</reference>
<dbReference type="InterPro" id="IPR003661">
    <property type="entry name" value="HisK_dim/P_dom"/>
</dbReference>
<protein>
    <recommendedName>
        <fullName evidence="3">histidine kinase</fullName>
        <ecNumber evidence="3">2.7.13.3</ecNumber>
    </recommendedName>
</protein>
<proteinExistence type="predicted"/>
<dbReference type="PRINTS" id="PR00344">
    <property type="entry name" value="BCTRLSENSOR"/>
</dbReference>
<keyword evidence="11 15" id="KW-1133">Transmembrane helix</keyword>
<evidence type="ECO:0000256" key="8">
    <source>
        <dbReference type="ARBA" id="ARBA00022692"/>
    </source>
</evidence>
<dbReference type="Pfam" id="PF00512">
    <property type="entry name" value="HisKA"/>
    <property type="match status" value="1"/>
</dbReference>
<evidence type="ECO:0000256" key="2">
    <source>
        <dbReference type="ARBA" id="ARBA00004429"/>
    </source>
</evidence>
<evidence type="ECO:0000313" key="20">
    <source>
        <dbReference type="Proteomes" id="UP001597319"/>
    </source>
</evidence>
<evidence type="ECO:0000256" key="9">
    <source>
        <dbReference type="ARBA" id="ARBA00022777"/>
    </source>
</evidence>
<dbReference type="InterPro" id="IPR001789">
    <property type="entry name" value="Sig_transdc_resp-reg_receiver"/>
</dbReference>
<dbReference type="InterPro" id="IPR036641">
    <property type="entry name" value="HPT_dom_sf"/>
</dbReference>
<feature type="transmembrane region" description="Helical" evidence="15">
    <location>
        <begin position="273"/>
        <end position="293"/>
    </location>
</feature>
<dbReference type="Pfam" id="PF00072">
    <property type="entry name" value="Response_reg"/>
    <property type="match status" value="1"/>
</dbReference>
<dbReference type="InterPro" id="IPR008207">
    <property type="entry name" value="Sig_transdc_His_kin_Hpt_dom"/>
</dbReference>
<evidence type="ECO:0000256" key="15">
    <source>
        <dbReference type="SAM" id="Phobius"/>
    </source>
</evidence>
<feature type="transmembrane region" description="Helical" evidence="15">
    <location>
        <begin position="12"/>
        <end position="31"/>
    </location>
</feature>
<dbReference type="CDD" id="cd00082">
    <property type="entry name" value="HisKA"/>
    <property type="match status" value="1"/>
</dbReference>
<dbReference type="PROSITE" id="PS50894">
    <property type="entry name" value="HPT"/>
    <property type="match status" value="1"/>
</dbReference>
<keyword evidence="7" id="KW-0808">Transferase</keyword>
<evidence type="ECO:0000256" key="13">
    <source>
        <dbReference type="PROSITE-ProRule" id="PRU00110"/>
    </source>
</evidence>
<dbReference type="RefSeq" id="WP_378292534.1">
    <property type="nucleotide sequence ID" value="NZ_JBHULE010000019.1"/>
</dbReference>
<comment type="catalytic activity">
    <reaction evidence="1">
        <text>ATP + protein L-histidine = ADP + protein N-phospho-L-histidine.</text>
        <dbReference type="EC" id="2.7.13.3"/>
    </reaction>
</comment>
<dbReference type="EC" id="2.7.13.3" evidence="3"/>
<evidence type="ECO:0000313" key="19">
    <source>
        <dbReference type="EMBL" id="MFD2563261.1"/>
    </source>
</evidence>
<evidence type="ECO:0000256" key="5">
    <source>
        <dbReference type="ARBA" id="ARBA00022519"/>
    </source>
</evidence>